<dbReference type="SUPFAM" id="SSF55124">
    <property type="entry name" value="Nitrite/Sulfite reductase N-terminal domain-like"/>
    <property type="match status" value="2"/>
</dbReference>
<evidence type="ECO:0000256" key="7">
    <source>
        <dbReference type="SAM" id="MobiDB-lite"/>
    </source>
</evidence>
<evidence type="ECO:0000259" key="8">
    <source>
        <dbReference type="Pfam" id="PF03460"/>
    </source>
</evidence>
<gene>
    <name evidence="9" type="primary">cobG</name>
    <name evidence="9" type="ORF">GCM10017559_81460</name>
</gene>
<evidence type="ECO:0000256" key="6">
    <source>
        <dbReference type="ARBA" id="ARBA00023014"/>
    </source>
</evidence>
<dbReference type="InterPro" id="IPR005117">
    <property type="entry name" value="NiRdtase/SiRdtase_haem-b_fer"/>
</dbReference>
<protein>
    <submittedName>
        <fullName evidence="9">Precorrin-3B synthase</fullName>
    </submittedName>
</protein>
<evidence type="ECO:0000256" key="1">
    <source>
        <dbReference type="ARBA" id="ARBA00022485"/>
    </source>
</evidence>
<dbReference type="PANTHER" id="PTHR32439:SF9">
    <property type="entry name" value="BLR3264 PROTEIN"/>
    <property type="match status" value="1"/>
</dbReference>
<sequence>MDIADFHGRSRPDACPGALQVHAAADGGLARVRVPGGRLTPAQLRELAAAARRHGDGAVELTSRANVQVRGLAHDDRTRDVSGDDPATGADDEGPGGDDGAGNGVPEDGFAARMARAGLLPSATHERVRNILASPLTGLDGPGGGGVTDVTPLIGELDRRLCARPALAALPGRFMFALDDGRGDVAGLGADAAVLAAGPDRFALLLAGTDTGLRVGTDEAVTALLAAAEAFLDELAARDVTAWRISELPDGPALVAARVSAALGPDPTADRTVQAPPSEPVRPRPVALGPVGLIGAAAPPGTARSDPARVALGVAVPLGRLTSAQAEVLADVASGGDIRLTPWRGVVLPGLTRTEAVDAAGRLRAAGLVVDPGSPWIGVTACAGRPGCAKSLADVRADATAVVALAPPARHASRTDTLPVHWAGCARRCGRPKGRVADVVATGHGYRLELDGTGLTCSGIEETAAAVTAARGEL</sequence>
<keyword evidence="6" id="KW-0411">Iron-sulfur</keyword>
<dbReference type="Pfam" id="PF03460">
    <property type="entry name" value="NIR_SIR_ferr"/>
    <property type="match status" value="2"/>
</dbReference>
<dbReference type="InterPro" id="IPR045854">
    <property type="entry name" value="NO2/SO3_Rdtase_4Fe4S_sf"/>
</dbReference>
<feature type="domain" description="Nitrite/Sulfite reductase ferredoxin-like" evidence="8">
    <location>
        <begin position="307"/>
        <end position="365"/>
    </location>
</feature>
<evidence type="ECO:0000256" key="4">
    <source>
        <dbReference type="ARBA" id="ARBA00023002"/>
    </source>
</evidence>
<dbReference type="InterPro" id="IPR036136">
    <property type="entry name" value="Nit/Sulf_reduc_fer-like_dom_sf"/>
</dbReference>
<organism evidence="9 10">
    <name type="scientific">Streptosporangium longisporum</name>
    <dbReference type="NCBI Taxonomy" id="46187"/>
    <lineage>
        <taxon>Bacteria</taxon>
        <taxon>Bacillati</taxon>
        <taxon>Actinomycetota</taxon>
        <taxon>Actinomycetes</taxon>
        <taxon>Streptosporangiales</taxon>
        <taxon>Streptosporangiaceae</taxon>
        <taxon>Streptosporangium</taxon>
    </lineage>
</organism>
<evidence type="ECO:0000256" key="5">
    <source>
        <dbReference type="ARBA" id="ARBA00023004"/>
    </source>
</evidence>
<evidence type="ECO:0000256" key="3">
    <source>
        <dbReference type="ARBA" id="ARBA00022723"/>
    </source>
</evidence>
<keyword evidence="1" id="KW-0004">4Fe-4S</keyword>
<proteinExistence type="predicted"/>
<accession>A0ABP6LEW3</accession>
<keyword evidence="10" id="KW-1185">Reference proteome</keyword>
<reference evidence="10" key="1">
    <citation type="journal article" date="2019" name="Int. J. Syst. Evol. Microbiol.">
        <title>The Global Catalogue of Microorganisms (GCM) 10K type strain sequencing project: providing services to taxonomists for standard genome sequencing and annotation.</title>
        <authorList>
            <consortium name="The Broad Institute Genomics Platform"/>
            <consortium name="The Broad Institute Genome Sequencing Center for Infectious Disease"/>
            <person name="Wu L."/>
            <person name="Ma J."/>
        </authorList>
    </citation>
    <scope>NUCLEOTIDE SEQUENCE [LARGE SCALE GENOMIC DNA]</scope>
    <source>
        <strain evidence="10">JCM 3106</strain>
    </source>
</reference>
<dbReference type="RefSeq" id="WP_344907514.1">
    <property type="nucleotide sequence ID" value="NZ_BAAAWD010000031.1"/>
</dbReference>
<evidence type="ECO:0000313" key="10">
    <source>
        <dbReference type="Proteomes" id="UP001499930"/>
    </source>
</evidence>
<keyword evidence="5" id="KW-0408">Iron</keyword>
<dbReference type="SUPFAM" id="SSF56014">
    <property type="entry name" value="Nitrite and sulphite reductase 4Fe-4S domain-like"/>
    <property type="match status" value="2"/>
</dbReference>
<dbReference type="Gene3D" id="3.90.480.10">
    <property type="entry name" value="Sulfite Reductase Hemoprotein,Domain 2"/>
    <property type="match status" value="2"/>
</dbReference>
<keyword evidence="3" id="KW-0479">Metal-binding</keyword>
<evidence type="ECO:0000313" key="9">
    <source>
        <dbReference type="EMBL" id="GAA3040610.1"/>
    </source>
</evidence>
<feature type="domain" description="Nitrite/Sulfite reductase ferredoxin-like" evidence="8">
    <location>
        <begin position="29"/>
        <end position="76"/>
    </location>
</feature>
<keyword evidence="2" id="KW-0349">Heme</keyword>
<dbReference type="InterPro" id="IPR051329">
    <property type="entry name" value="NIR_SIR_4Fe-4S"/>
</dbReference>
<dbReference type="Proteomes" id="UP001499930">
    <property type="component" value="Unassembled WGS sequence"/>
</dbReference>
<dbReference type="PANTHER" id="PTHR32439">
    <property type="entry name" value="FERREDOXIN--NITRITE REDUCTASE, CHLOROPLASTIC"/>
    <property type="match status" value="1"/>
</dbReference>
<keyword evidence="4" id="KW-0560">Oxidoreductase</keyword>
<feature type="compositionally biased region" description="Basic and acidic residues" evidence="7">
    <location>
        <begin position="72"/>
        <end position="82"/>
    </location>
</feature>
<comment type="caution">
    <text evidence="9">The sequence shown here is derived from an EMBL/GenBank/DDBJ whole genome shotgun (WGS) entry which is preliminary data.</text>
</comment>
<evidence type="ECO:0000256" key="2">
    <source>
        <dbReference type="ARBA" id="ARBA00022617"/>
    </source>
</evidence>
<dbReference type="Gene3D" id="3.30.413.10">
    <property type="entry name" value="Sulfite Reductase Hemoprotein, domain 1"/>
    <property type="match status" value="2"/>
</dbReference>
<feature type="region of interest" description="Disordered" evidence="7">
    <location>
        <begin position="69"/>
        <end position="108"/>
    </location>
</feature>
<dbReference type="EMBL" id="BAAAWD010000031">
    <property type="protein sequence ID" value="GAA3040610.1"/>
    <property type="molecule type" value="Genomic_DNA"/>
</dbReference>
<feature type="region of interest" description="Disordered" evidence="7">
    <location>
        <begin position="265"/>
        <end position="285"/>
    </location>
</feature>
<name>A0ABP6LEW3_9ACTN</name>